<protein>
    <submittedName>
        <fullName evidence="2">SpoIIE family protein phosphatase</fullName>
    </submittedName>
</protein>
<dbReference type="PANTHER" id="PTHR13832:SF827">
    <property type="entry name" value="PROTEIN PHOSPHATASE 1L"/>
    <property type="match status" value="1"/>
</dbReference>
<reference evidence="2 3" key="1">
    <citation type="submission" date="2019-12" db="EMBL/GenBank/DDBJ databases">
        <title>Comparative genomics gives insights into the taxonomy of the Azoarcus-Aromatoleum group and reveals separate origins of nif in the plant-associated Azoarcus and non-plant-associated Aromatoleum sub-groups.</title>
        <authorList>
            <person name="Lafos M."/>
            <person name="Maluk M."/>
            <person name="Batista M."/>
            <person name="Junghare M."/>
            <person name="Carmona M."/>
            <person name="Faoro H."/>
            <person name="Cruz L.M."/>
            <person name="Battistoni F."/>
            <person name="De Souza E."/>
            <person name="Pedrosa F."/>
            <person name="Chen W.-M."/>
            <person name="Poole P.S."/>
            <person name="Dixon R.A."/>
            <person name="James E.K."/>
        </authorList>
    </citation>
    <scope>NUCLEOTIDE SEQUENCE [LARGE SCALE GENOMIC DNA]</scope>
    <source>
        <strain evidence="2 3">T</strain>
    </source>
</reference>
<dbReference type="CDD" id="cd00143">
    <property type="entry name" value="PP2Cc"/>
    <property type="match status" value="1"/>
</dbReference>
<dbReference type="InterPro" id="IPR036457">
    <property type="entry name" value="PPM-type-like_dom_sf"/>
</dbReference>
<dbReference type="RefSeq" id="WP_169140366.1">
    <property type="nucleotide sequence ID" value="NZ_WTVS01000019.1"/>
</dbReference>
<evidence type="ECO:0000259" key="1">
    <source>
        <dbReference type="PROSITE" id="PS51746"/>
    </source>
</evidence>
<gene>
    <name evidence="2" type="ORF">GPA27_10895</name>
</gene>
<dbReference type="Gene3D" id="3.60.40.10">
    <property type="entry name" value="PPM-type phosphatase domain"/>
    <property type="match status" value="1"/>
</dbReference>
<evidence type="ECO:0000313" key="3">
    <source>
        <dbReference type="Proteomes" id="UP000634522"/>
    </source>
</evidence>
<comment type="caution">
    <text evidence="2">The sequence shown here is derived from an EMBL/GenBank/DDBJ whole genome shotgun (WGS) entry which is preliminary data.</text>
</comment>
<dbReference type="PANTHER" id="PTHR13832">
    <property type="entry name" value="PROTEIN PHOSPHATASE 2C"/>
    <property type="match status" value="1"/>
</dbReference>
<sequence length="256" mass="27170">MSAVSPIRFEFCSRSDVGRVRKRNEDSLAIDERRGWAVLADGMGGYRGGDIASRIAVEVIRRRLDRDLVAPDDGVPGYVAAVLEAAAHDANAAIRAEATRDPNLSGMGSTLVVAVFLADCVVIAHVGDSRMYRLRGGELARLTRDHTMLQELLDAGILAPEDVAHSQFRGLLTRGLGVSAQVLPEPGTHSARPRDVFLLCSDGLTDMLDDAAIAAVLQPVGSQAARPAEAADRLVALANAQGGRDNISVILVRMAA</sequence>
<dbReference type="InterPro" id="IPR001932">
    <property type="entry name" value="PPM-type_phosphatase-like_dom"/>
</dbReference>
<evidence type="ECO:0000313" key="2">
    <source>
        <dbReference type="EMBL" id="NMF97894.1"/>
    </source>
</evidence>
<dbReference type="SMART" id="SM00331">
    <property type="entry name" value="PP2C_SIG"/>
    <property type="match status" value="1"/>
</dbReference>
<accession>A0ABX1NF31</accession>
<dbReference type="EMBL" id="WTVS01000019">
    <property type="protein sequence ID" value="NMF97894.1"/>
    <property type="molecule type" value="Genomic_DNA"/>
</dbReference>
<dbReference type="PROSITE" id="PS51746">
    <property type="entry name" value="PPM_2"/>
    <property type="match status" value="1"/>
</dbReference>
<dbReference type="Proteomes" id="UP000634522">
    <property type="component" value="Unassembled WGS sequence"/>
</dbReference>
<dbReference type="SUPFAM" id="SSF81606">
    <property type="entry name" value="PP2C-like"/>
    <property type="match status" value="1"/>
</dbReference>
<dbReference type="Pfam" id="PF13672">
    <property type="entry name" value="PP2C_2"/>
    <property type="match status" value="1"/>
</dbReference>
<dbReference type="InterPro" id="IPR015655">
    <property type="entry name" value="PP2C"/>
</dbReference>
<name>A0ABX1NF31_9RHOO</name>
<organism evidence="2 3">
    <name type="scientific">Aromatoleum toluolicum</name>
    <dbReference type="NCBI Taxonomy" id="90060"/>
    <lineage>
        <taxon>Bacteria</taxon>
        <taxon>Pseudomonadati</taxon>
        <taxon>Pseudomonadota</taxon>
        <taxon>Betaproteobacteria</taxon>
        <taxon>Rhodocyclales</taxon>
        <taxon>Rhodocyclaceae</taxon>
        <taxon>Aromatoleum</taxon>
    </lineage>
</organism>
<proteinExistence type="predicted"/>
<feature type="domain" description="PPM-type phosphatase" evidence="1">
    <location>
        <begin position="10"/>
        <end position="254"/>
    </location>
</feature>
<keyword evidence="3" id="KW-1185">Reference proteome</keyword>
<dbReference type="SMART" id="SM00332">
    <property type="entry name" value="PP2Cc"/>
    <property type="match status" value="1"/>
</dbReference>